<dbReference type="PANTHER" id="PTHR31302:SF31">
    <property type="entry name" value="PHOSPHODIESTERASE YAEI"/>
    <property type="match status" value="1"/>
</dbReference>
<keyword evidence="1" id="KW-0479">Metal-binding</keyword>
<dbReference type="RefSeq" id="WP_311662581.1">
    <property type="nucleotide sequence ID" value="NZ_JAVRHT010000009.1"/>
</dbReference>
<evidence type="ECO:0000313" key="4">
    <source>
        <dbReference type="EMBL" id="MDT0631238.1"/>
    </source>
</evidence>
<evidence type="ECO:0000256" key="1">
    <source>
        <dbReference type="ARBA" id="ARBA00022723"/>
    </source>
</evidence>
<evidence type="ECO:0000259" key="3">
    <source>
        <dbReference type="Pfam" id="PF00149"/>
    </source>
</evidence>
<accession>A0ABU3BPP0</accession>
<feature type="domain" description="Calcineurin-like phosphoesterase" evidence="3">
    <location>
        <begin position="49"/>
        <end position="142"/>
    </location>
</feature>
<sequence length="308" mass="33023">MFGRVLAGLGLFLLFFAVYGVFIEPRILLDDKKFVAEVPDLPPAWDGKKVALVADFQYGMWLDNVGMMEETVEDVVDEGVALLLVAGDFLYKPDSTKAEEVVEILRPALAAGIPVVAVLGNHDYSLMKKDSDERPPIAEYLAERLRAAGATVLENDAVAVPAPGGGDPLWVAGIGSVWAENSRPDRALAAVPDGAARLVLMHNPESYRQIPADAAPLAFAAHTHGGQVRVFPGEHSSWLDIVREGETIADGWAADSIGAPGNRLYVNRGVGFSTVPVRINCRPELTVATLRPARGALPESPPRRTTDG</sequence>
<reference evidence="4 5" key="1">
    <citation type="submission" date="2023-09" db="EMBL/GenBank/DDBJ databases">
        <authorList>
            <person name="Rey-Velasco X."/>
        </authorList>
    </citation>
    <scope>NUCLEOTIDE SEQUENCE [LARGE SCALE GENOMIC DNA]</scope>
    <source>
        <strain evidence="4 5">F394</strain>
    </source>
</reference>
<name>A0ABU3BPP0_9BACT</name>
<dbReference type="Proteomes" id="UP001267426">
    <property type="component" value="Unassembled WGS sequence"/>
</dbReference>
<dbReference type="EMBL" id="JAVRHT010000009">
    <property type="protein sequence ID" value="MDT0631238.1"/>
    <property type="molecule type" value="Genomic_DNA"/>
</dbReference>
<proteinExistence type="predicted"/>
<evidence type="ECO:0000256" key="2">
    <source>
        <dbReference type="ARBA" id="ARBA00022801"/>
    </source>
</evidence>
<dbReference type="InterPro" id="IPR029052">
    <property type="entry name" value="Metallo-depent_PP-like"/>
</dbReference>
<dbReference type="InterPro" id="IPR051158">
    <property type="entry name" value="Metallophosphoesterase_sf"/>
</dbReference>
<gene>
    <name evidence="4" type="ORF">RM540_05695</name>
</gene>
<keyword evidence="2" id="KW-0378">Hydrolase</keyword>
<evidence type="ECO:0000313" key="5">
    <source>
        <dbReference type="Proteomes" id="UP001267426"/>
    </source>
</evidence>
<organism evidence="4 5">
    <name type="scientific">Rubrivirga litoralis</name>
    <dbReference type="NCBI Taxonomy" id="3075598"/>
    <lineage>
        <taxon>Bacteria</taxon>
        <taxon>Pseudomonadati</taxon>
        <taxon>Rhodothermota</taxon>
        <taxon>Rhodothermia</taxon>
        <taxon>Rhodothermales</taxon>
        <taxon>Rubricoccaceae</taxon>
        <taxon>Rubrivirga</taxon>
    </lineage>
</organism>
<dbReference type="Pfam" id="PF00149">
    <property type="entry name" value="Metallophos"/>
    <property type="match status" value="1"/>
</dbReference>
<dbReference type="SUPFAM" id="SSF56300">
    <property type="entry name" value="Metallo-dependent phosphatases"/>
    <property type="match status" value="1"/>
</dbReference>
<protein>
    <submittedName>
        <fullName evidence="4">Metallophosphoesterase</fullName>
    </submittedName>
</protein>
<dbReference type="InterPro" id="IPR004843">
    <property type="entry name" value="Calcineurin-like_PHP"/>
</dbReference>
<keyword evidence="5" id="KW-1185">Reference proteome</keyword>
<dbReference type="Gene3D" id="3.60.21.10">
    <property type="match status" value="1"/>
</dbReference>
<dbReference type="PANTHER" id="PTHR31302">
    <property type="entry name" value="TRANSMEMBRANE PROTEIN WITH METALLOPHOSPHOESTERASE DOMAIN-RELATED"/>
    <property type="match status" value="1"/>
</dbReference>
<comment type="caution">
    <text evidence="4">The sequence shown here is derived from an EMBL/GenBank/DDBJ whole genome shotgun (WGS) entry which is preliminary data.</text>
</comment>